<dbReference type="Pfam" id="PF04296">
    <property type="entry name" value="YlxR"/>
    <property type="match status" value="1"/>
</dbReference>
<dbReference type="EMBL" id="FQXR01000007">
    <property type="protein sequence ID" value="SHH99930.1"/>
    <property type="molecule type" value="Genomic_DNA"/>
</dbReference>
<dbReference type="InterPro" id="IPR037465">
    <property type="entry name" value="YlxR"/>
</dbReference>
<dbReference type="RefSeq" id="WP_072744363.1">
    <property type="nucleotide sequence ID" value="NZ_FQXR01000007.1"/>
</dbReference>
<proteinExistence type="predicted"/>
<dbReference type="InterPro" id="IPR035931">
    <property type="entry name" value="YlxR-like_sf"/>
</dbReference>
<accession>A0A1M5XJE2</accession>
<dbReference type="AlphaFoldDB" id="A0A1M5XJE2"/>
<sequence length="91" mass="10297">MKKKKIPLRKCIACGENKPKKELLRVVRKSDSDIEVDLTGKVNGRGAYICANLNCLNTVKKTKKLGKVLECEIPSKVYDELFKIISCDKQE</sequence>
<protein>
    <recommendedName>
        <fullName evidence="1">YlxR domain-containing protein</fullName>
    </recommendedName>
</protein>
<evidence type="ECO:0000259" key="1">
    <source>
        <dbReference type="Pfam" id="PF04296"/>
    </source>
</evidence>
<keyword evidence="3" id="KW-1185">Reference proteome</keyword>
<dbReference type="Gene3D" id="3.30.1230.10">
    <property type="entry name" value="YlxR-like"/>
    <property type="match status" value="1"/>
</dbReference>
<dbReference type="SUPFAM" id="SSF64376">
    <property type="entry name" value="YlxR-like"/>
    <property type="match status" value="1"/>
</dbReference>
<dbReference type="PANTHER" id="PTHR34215:SF1">
    <property type="entry name" value="YLXR DOMAIN-CONTAINING PROTEIN"/>
    <property type="match status" value="1"/>
</dbReference>
<dbReference type="PANTHER" id="PTHR34215">
    <property type="entry name" value="BLL0784 PROTEIN"/>
    <property type="match status" value="1"/>
</dbReference>
<feature type="domain" description="YlxR" evidence="1">
    <location>
        <begin position="9"/>
        <end position="81"/>
    </location>
</feature>
<dbReference type="STRING" id="1123281.SAMN02745180_01694"/>
<dbReference type="InterPro" id="IPR007393">
    <property type="entry name" value="YlxR_dom"/>
</dbReference>
<organism evidence="2 3">
    <name type="scientific">Sporanaerobacter acetigenes DSM 13106</name>
    <dbReference type="NCBI Taxonomy" id="1123281"/>
    <lineage>
        <taxon>Bacteria</taxon>
        <taxon>Bacillati</taxon>
        <taxon>Bacillota</taxon>
        <taxon>Tissierellia</taxon>
        <taxon>Tissierellales</taxon>
        <taxon>Sporanaerobacteraceae</taxon>
        <taxon>Sporanaerobacter</taxon>
    </lineage>
</organism>
<evidence type="ECO:0000313" key="2">
    <source>
        <dbReference type="EMBL" id="SHH99930.1"/>
    </source>
</evidence>
<evidence type="ECO:0000313" key="3">
    <source>
        <dbReference type="Proteomes" id="UP000184389"/>
    </source>
</evidence>
<dbReference type="Proteomes" id="UP000184389">
    <property type="component" value="Unassembled WGS sequence"/>
</dbReference>
<dbReference type="NCBIfam" id="NF047356">
    <property type="entry name" value="RNA_bind_RnpM"/>
    <property type="match status" value="1"/>
</dbReference>
<dbReference type="OrthoDB" id="9813251at2"/>
<gene>
    <name evidence="2" type="ORF">SAMN02745180_01694</name>
</gene>
<name>A0A1M5XJE2_9FIRM</name>
<dbReference type="CDD" id="cd00279">
    <property type="entry name" value="YlxR"/>
    <property type="match status" value="1"/>
</dbReference>
<reference evidence="2 3" key="1">
    <citation type="submission" date="2016-11" db="EMBL/GenBank/DDBJ databases">
        <authorList>
            <person name="Jaros S."/>
            <person name="Januszkiewicz K."/>
            <person name="Wedrychowicz H."/>
        </authorList>
    </citation>
    <scope>NUCLEOTIDE SEQUENCE [LARGE SCALE GENOMIC DNA]</scope>
    <source>
        <strain evidence="2 3">DSM 13106</strain>
    </source>
</reference>